<sequence>MSDDSDSDTGVNKPVKSILQVDDAWALKLPEFRKEDNPHKLLEESSFATLFPRYREHYLRECWPLVQKSLDEHGINATLDVIEGSMTVRTTPKMWDPYIIIKARDMIKLLSRSVPYEQAVRVLQDEISSDIIKIGSLLRNREKFVKRRQRLIGPNGCTLKSIELLTGHSAAPKRSDTSVSCCASVSTTHGEAYETSEIKWLCPKKVFLAPRLTTRCYVLVQGQTVAALGPYKGLQQVRQISEDTMKNIHPIYNIKALMIKRELARDPKLRSENWERFLPKFSGKNVSKRKQPKLKKQKKEYTPFPPPQPESKVDKLLASGEYFLKEEHRQARRRKEKTQKQEEASKLREEKRKQPFVPPEEPKVTNTATVSAGKVDIDIEALRKKVNNAQKKRKHKL</sequence>
<evidence type="ECO:0000259" key="10">
    <source>
        <dbReference type="Pfam" id="PF17903"/>
    </source>
</evidence>
<keyword evidence="7 8" id="KW-0687">Ribonucleoprotein</keyword>
<comment type="function">
    <text evidence="8">Required for 40S ribosome biogenesis. Involved in nucleolar processing of pre-18S ribosomal RNA and ribosome assembly.</text>
</comment>
<dbReference type="EMBL" id="OD564614">
    <property type="protein sequence ID" value="CAD7439165.1"/>
    <property type="molecule type" value="Genomic_DNA"/>
</dbReference>
<dbReference type="GO" id="GO:0032040">
    <property type="term" value="C:small-subunit processome"/>
    <property type="evidence" value="ECO:0007669"/>
    <property type="project" value="TreeGrafter"/>
</dbReference>
<organism evidence="12">
    <name type="scientific">Timema bartmani</name>
    <dbReference type="NCBI Taxonomy" id="61472"/>
    <lineage>
        <taxon>Eukaryota</taxon>
        <taxon>Metazoa</taxon>
        <taxon>Ecdysozoa</taxon>
        <taxon>Arthropoda</taxon>
        <taxon>Hexapoda</taxon>
        <taxon>Insecta</taxon>
        <taxon>Pterygota</taxon>
        <taxon>Neoptera</taxon>
        <taxon>Polyneoptera</taxon>
        <taxon>Phasmatodea</taxon>
        <taxon>Timematodea</taxon>
        <taxon>Timematoidea</taxon>
        <taxon>Timematidae</taxon>
        <taxon>Timema</taxon>
    </lineage>
</organism>
<evidence type="ECO:0000256" key="7">
    <source>
        <dbReference type="ARBA" id="ARBA00023274"/>
    </source>
</evidence>
<proteinExistence type="inferred from homology"/>
<dbReference type="InterPro" id="IPR048550">
    <property type="entry name" value="KRR1-like_KH1_euk"/>
</dbReference>
<dbReference type="InterPro" id="IPR048548">
    <property type="entry name" value="KRR1-like_KH2"/>
</dbReference>
<feature type="compositionally biased region" description="Basic residues" evidence="9">
    <location>
        <begin position="286"/>
        <end position="298"/>
    </location>
</feature>
<comment type="similarity">
    <text evidence="2 8">Belongs to the KRR1 family.</text>
</comment>
<dbReference type="GO" id="GO:0006364">
    <property type="term" value="P:rRNA processing"/>
    <property type="evidence" value="ECO:0007669"/>
    <property type="project" value="UniProtKB-KW"/>
</dbReference>
<comment type="subunit">
    <text evidence="8">Component of the ribosomal small subunit (SSU) processome.</text>
</comment>
<accession>A0A7R9HWT6</accession>
<evidence type="ECO:0000256" key="8">
    <source>
        <dbReference type="PIRNR" id="PIRNR006515"/>
    </source>
</evidence>
<evidence type="ECO:0000256" key="9">
    <source>
        <dbReference type="SAM" id="MobiDB-lite"/>
    </source>
</evidence>
<feature type="domain" description="KRR1 small subunit processome component first KH" evidence="10">
    <location>
        <begin position="45"/>
        <end position="125"/>
    </location>
</feature>
<dbReference type="CDD" id="cd22393">
    <property type="entry name" value="KH-I_KRR1_rpt1"/>
    <property type="match status" value="1"/>
</dbReference>
<keyword evidence="6 8" id="KW-0539">Nucleus</keyword>
<evidence type="ECO:0000256" key="2">
    <source>
        <dbReference type="ARBA" id="ARBA00009344"/>
    </source>
</evidence>
<evidence type="ECO:0000256" key="6">
    <source>
        <dbReference type="ARBA" id="ARBA00023242"/>
    </source>
</evidence>
<dbReference type="InterPro" id="IPR036612">
    <property type="entry name" value="KH_dom_type_1_sf"/>
</dbReference>
<dbReference type="InterPro" id="IPR024166">
    <property type="entry name" value="rRNA_assembly_KRR1"/>
</dbReference>
<feature type="domain" description="KRR1 small subunit processome component second KH" evidence="11">
    <location>
        <begin position="211"/>
        <end position="264"/>
    </location>
</feature>
<dbReference type="Pfam" id="PF17903">
    <property type="entry name" value="KH_KRR1_1st"/>
    <property type="match status" value="1"/>
</dbReference>
<evidence type="ECO:0000259" key="11">
    <source>
        <dbReference type="Pfam" id="PF21800"/>
    </source>
</evidence>
<dbReference type="GO" id="GO:0003723">
    <property type="term" value="F:RNA binding"/>
    <property type="evidence" value="ECO:0007669"/>
    <property type="project" value="UniProtKB-KW"/>
</dbReference>
<comment type="subcellular location">
    <subcellularLocation>
        <location evidence="1 8">Nucleus</location>
        <location evidence="1 8">Nucleolus</location>
    </subcellularLocation>
</comment>
<dbReference type="AlphaFoldDB" id="A0A7R9HWT6"/>
<dbReference type="PANTHER" id="PTHR12581:SF0">
    <property type="entry name" value="KRR1 SMALL SUBUNIT PROCESSOME COMPONENT HOMOLOG"/>
    <property type="match status" value="1"/>
</dbReference>
<feature type="region of interest" description="Disordered" evidence="9">
    <location>
        <begin position="326"/>
        <end position="369"/>
    </location>
</feature>
<keyword evidence="4 8" id="KW-0698">rRNA processing</keyword>
<evidence type="ECO:0000256" key="1">
    <source>
        <dbReference type="ARBA" id="ARBA00004604"/>
    </source>
</evidence>
<dbReference type="Pfam" id="PF21800">
    <property type="entry name" value="KH_KRR1_2nd"/>
    <property type="match status" value="2"/>
</dbReference>
<feature type="region of interest" description="Disordered" evidence="9">
    <location>
        <begin position="284"/>
        <end position="312"/>
    </location>
</feature>
<evidence type="ECO:0000256" key="4">
    <source>
        <dbReference type="ARBA" id="ARBA00022552"/>
    </source>
</evidence>
<dbReference type="Gene3D" id="3.30.1370.10">
    <property type="entry name" value="K Homology domain, type 1"/>
    <property type="match status" value="3"/>
</dbReference>
<name>A0A7R9HWT6_9NEOP</name>
<evidence type="ECO:0000256" key="3">
    <source>
        <dbReference type="ARBA" id="ARBA00022517"/>
    </source>
</evidence>
<protein>
    <recommendedName>
        <fullName evidence="8">KRR1 small subunit processome component</fullName>
    </recommendedName>
    <alternativeName>
        <fullName evidence="8">KRR-R motif-containing protein 1</fullName>
    </alternativeName>
</protein>
<keyword evidence="3 8" id="KW-0690">Ribosome biogenesis</keyword>
<feature type="domain" description="KRR1 small subunit processome component second KH" evidence="11">
    <location>
        <begin position="128"/>
        <end position="171"/>
    </location>
</feature>
<gene>
    <name evidence="12" type="ORF">TBIB3V08_LOCUS1742</name>
</gene>
<dbReference type="PIRSF" id="PIRSF006515">
    <property type="entry name" value="KRR1"/>
    <property type="match status" value="1"/>
</dbReference>
<dbReference type="PANTHER" id="PTHR12581">
    <property type="entry name" value="HIV-1 REV BINDING PROTEIN 2, 3"/>
    <property type="match status" value="1"/>
</dbReference>
<dbReference type="FunFam" id="3.30.1370.10:FF:000014">
    <property type="entry name" value="KRR1 small subunit processome component"/>
    <property type="match status" value="1"/>
</dbReference>
<evidence type="ECO:0000256" key="5">
    <source>
        <dbReference type="ARBA" id="ARBA00022884"/>
    </source>
</evidence>
<keyword evidence="5 8" id="KW-0694">RNA-binding</keyword>
<reference evidence="12" key="1">
    <citation type="submission" date="2020-11" db="EMBL/GenBank/DDBJ databases">
        <authorList>
            <person name="Tran Van P."/>
        </authorList>
    </citation>
    <scope>NUCLEOTIDE SEQUENCE</scope>
</reference>
<dbReference type="InterPro" id="IPR048549">
    <property type="entry name" value="KRR1-like_KH2_euk"/>
</dbReference>
<feature type="compositionally biased region" description="Basic and acidic residues" evidence="9">
    <location>
        <begin position="338"/>
        <end position="353"/>
    </location>
</feature>
<dbReference type="InterPro" id="IPR041174">
    <property type="entry name" value="KRR1-like_KH1"/>
</dbReference>
<dbReference type="CDD" id="cd22394">
    <property type="entry name" value="KH-I_KRR1_rpt2"/>
    <property type="match status" value="1"/>
</dbReference>
<evidence type="ECO:0000313" key="12">
    <source>
        <dbReference type="EMBL" id="CAD7439165.1"/>
    </source>
</evidence>